<keyword evidence="3" id="KW-0964">Secreted</keyword>
<evidence type="ECO:0000256" key="6">
    <source>
        <dbReference type="ARBA" id="ARBA00023087"/>
    </source>
</evidence>
<reference evidence="10 11" key="1">
    <citation type="journal article" date="2019" name="Int. J. Syst. Evol. Microbiol.">
        <title>The Global Catalogue of Microorganisms (GCM) 10K type strain sequencing project: providing services to taxonomists for standard genome sequencing and annotation.</title>
        <authorList>
            <consortium name="The Broad Institute Genomics Platform"/>
            <consortium name="The Broad Institute Genome Sequencing Center for Infectious Disease"/>
            <person name="Wu L."/>
            <person name="Ma J."/>
        </authorList>
    </citation>
    <scope>NUCLEOTIDE SEQUENCE [LARGE SCALE GENOMIC DNA]</scope>
    <source>
        <strain evidence="10 11">JCM 4542</strain>
    </source>
</reference>
<evidence type="ECO:0000256" key="1">
    <source>
        <dbReference type="ARBA" id="ARBA00004191"/>
    </source>
</evidence>
<feature type="signal peptide" evidence="8">
    <location>
        <begin position="1"/>
        <end position="27"/>
    </location>
</feature>
<dbReference type="PROSITE" id="PS51884">
    <property type="entry name" value="CHAPLIN"/>
    <property type="match status" value="1"/>
</dbReference>
<keyword evidence="11" id="KW-1185">Reference proteome</keyword>
<protein>
    <submittedName>
        <fullName evidence="10">Chaplin ChpF</fullName>
    </submittedName>
</protein>
<organism evidence="10 11">
    <name type="scientific">Streptomyces luteosporeus</name>
    <dbReference type="NCBI Taxonomy" id="173856"/>
    <lineage>
        <taxon>Bacteria</taxon>
        <taxon>Bacillati</taxon>
        <taxon>Actinomycetota</taxon>
        <taxon>Actinomycetes</taxon>
        <taxon>Kitasatosporales</taxon>
        <taxon>Streptomycetaceae</taxon>
        <taxon>Streptomyces</taxon>
    </lineage>
</organism>
<accession>A0ABN3TUD9</accession>
<name>A0ABN3TUD9_9ACTN</name>
<keyword evidence="4 8" id="KW-0732">Signal</keyword>
<evidence type="ECO:0000256" key="7">
    <source>
        <dbReference type="PROSITE-ProRule" id="PRU01232"/>
    </source>
</evidence>
<evidence type="ECO:0000256" key="2">
    <source>
        <dbReference type="ARBA" id="ARBA00022512"/>
    </source>
</evidence>
<keyword evidence="2" id="KW-0134">Cell wall</keyword>
<comment type="subcellular location">
    <subcellularLocation>
        <location evidence="1">Secreted</location>
        <location evidence="1">Cell wall</location>
    </subcellularLocation>
</comment>
<evidence type="ECO:0000256" key="4">
    <source>
        <dbReference type="ARBA" id="ARBA00022729"/>
    </source>
</evidence>
<evidence type="ECO:0000256" key="5">
    <source>
        <dbReference type="ARBA" id="ARBA00022889"/>
    </source>
</evidence>
<evidence type="ECO:0000256" key="3">
    <source>
        <dbReference type="ARBA" id="ARBA00022525"/>
    </source>
</evidence>
<dbReference type="Proteomes" id="UP001500886">
    <property type="component" value="Unassembled WGS sequence"/>
</dbReference>
<proteinExistence type="predicted"/>
<keyword evidence="6 7" id="KW-0034">Amyloid</keyword>
<evidence type="ECO:0000259" key="9">
    <source>
        <dbReference type="PROSITE" id="PS51884"/>
    </source>
</evidence>
<dbReference type="RefSeq" id="WP_344436274.1">
    <property type="nucleotide sequence ID" value="NZ_BAAASL010000012.1"/>
</dbReference>
<sequence length="79" mass="7483">MSRIAKAAVLTAAVGTAVTGVAGVASADSGAQGAAVGSPGVISGNVIQVPIHVPINLCGNSIDLIALLNPTFGNTCIAG</sequence>
<comment type="caution">
    <text evidence="10">The sequence shown here is derived from an EMBL/GenBank/DDBJ whole genome shotgun (WGS) entry which is preliminary data.</text>
</comment>
<keyword evidence="5" id="KW-0130">Cell adhesion</keyword>
<evidence type="ECO:0000313" key="10">
    <source>
        <dbReference type="EMBL" id="GAA2718767.1"/>
    </source>
</evidence>
<feature type="domain" description="Chaplin" evidence="9">
    <location>
        <begin position="38"/>
        <end position="78"/>
    </location>
</feature>
<evidence type="ECO:0000256" key="8">
    <source>
        <dbReference type="SAM" id="SignalP"/>
    </source>
</evidence>
<evidence type="ECO:0000313" key="11">
    <source>
        <dbReference type="Proteomes" id="UP001500886"/>
    </source>
</evidence>
<gene>
    <name evidence="10" type="primary">chpF_2</name>
    <name evidence="10" type="ORF">GCM10010315_34910</name>
</gene>
<dbReference type="Pfam" id="PF03777">
    <property type="entry name" value="ChpA-C"/>
    <property type="match status" value="1"/>
</dbReference>
<feature type="chain" id="PRO_5045904631" evidence="8">
    <location>
        <begin position="28"/>
        <end position="79"/>
    </location>
</feature>
<dbReference type="EMBL" id="BAAASL010000012">
    <property type="protein sequence ID" value="GAA2718767.1"/>
    <property type="molecule type" value="Genomic_DNA"/>
</dbReference>
<dbReference type="InterPro" id="IPR005528">
    <property type="entry name" value="ChpA-H"/>
</dbReference>